<reference evidence="5" key="1">
    <citation type="submission" date="2006-10" db="EMBL/GenBank/DDBJ databases">
        <title>Complete sequence of Solibacter usitatus Ellin6076.</title>
        <authorList>
            <consortium name="US DOE Joint Genome Institute"/>
            <person name="Copeland A."/>
            <person name="Lucas S."/>
            <person name="Lapidus A."/>
            <person name="Barry K."/>
            <person name="Detter J.C."/>
            <person name="Glavina del Rio T."/>
            <person name="Hammon N."/>
            <person name="Israni S."/>
            <person name="Dalin E."/>
            <person name="Tice H."/>
            <person name="Pitluck S."/>
            <person name="Thompson L.S."/>
            <person name="Brettin T."/>
            <person name="Bruce D."/>
            <person name="Han C."/>
            <person name="Tapia R."/>
            <person name="Gilna P."/>
            <person name="Schmutz J."/>
            <person name="Larimer F."/>
            <person name="Land M."/>
            <person name="Hauser L."/>
            <person name="Kyrpides N."/>
            <person name="Mikhailova N."/>
            <person name="Janssen P.H."/>
            <person name="Kuske C.R."/>
            <person name="Richardson P."/>
        </authorList>
    </citation>
    <scope>NUCLEOTIDE SEQUENCE</scope>
    <source>
        <strain evidence="5">Ellin6076</strain>
    </source>
</reference>
<evidence type="ECO:0000259" key="4">
    <source>
        <dbReference type="Pfam" id="PF22725"/>
    </source>
</evidence>
<protein>
    <submittedName>
        <fullName evidence="5">Oxidoreductase domain protein</fullName>
    </submittedName>
</protein>
<dbReference type="eggNOG" id="COG0673">
    <property type="taxonomic scope" value="Bacteria"/>
</dbReference>
<feature type="domain" description="GFO/IDH/MocA-like oxidoreductase" evidence="4">
    <location>
        <begin position="128"/>
        <end position="261"/>
    </location>
</feature>
<dbReference type="Gene3D" id="3.30.360.10">
    <property type="entry name" value="Dihydrodipicolinate Reductase, domain 2"/>
    <property type="match status" value="1"/>
</dbReference>
<proteinExistence type="inferred from homology"/>
<sequence>MNLGVVGCGHVADSYGCTLANYSNLRLSGAFDTNVANAATFCRRWPARQYASLEDLLQDPSVEIVLNLTNPRSHYDVTKRCLDAGKHVYSEKPLAMDSGAARELAALAATKKVYLGAAPCSVLGETAQTIWKAINDGVIGRVRLIYANFDDGMIAPAAQPWRWLNDAGVAWPAKDEFEVGCTFEHAGYLLTWLAAFFGQAMRVTAFSSCQLPDKGIEVDVMAPDFSVGCIEYPEGIVARLTCGLVAPRDKSLTIIGDDGVIFTNNVRNDASPVYVKRIPGSRLHIAVERRINPIRMWLENALGTIPWSGREWQLQRQLPLTRKPSRQLASRIKPVDFCRGPAEMAEAIEQGRPCRLSADLAVHIMEVLETLQYPERFRRPREIEAAFRPICPLPWMR</sequence>
<dbReference type="SUPFAM" id="SSF55347">
    <property type="entry name" value="Glyceraldehyde-3-phosphate dehydrogenase-like, C-terminal domain"/>
    <property type="match status" value="1"/>
</dbReference>
<dbReference type="PANTHER" id="PTHR43708">
    <property type="entry name" value="CONSERVED EXPRESSED OXIDOREDUCTASE (EUROFUNG)"/>
    <property type="match status" value="1"/>
</dbReference>
<gene>
    <name evidence="5" type="ordered locus">Acid_4644</name>
</gene>
<dbReference type="HOGENOM" id="CLU_023194_6_0_0"/>
<accession>Q01XL2</accession>
<dbReference type="Pfam" id="PF22725">
    <property type="entry name" value="GFO_IDH_MocA_C3"/>
    <property type="match status" value="1"/>
</dbReference>
<dbReference type="InParanoid" id="Q01XL2"/>
<feature type="domain" description="Gfo/Idh/MocA-like oxidoreductase N-terminal" evidence="3">
    <location>
        <begin position="2"/>
        <end position="115"/>
    </location>
</feature>
<dbReference type="Gene3D" id="3.40.50.720">
    <property type="entry name" value="NAD(P)-binding Rossmann-like Domain"/>
    <property type="match status" value="1"/>
</dbReference>
<evidence type="ECO:0000256" key="2">
    <source>
        <dbReference type="ARBA" id="ARBA00023002"/>
    </source>
</evidence>
<dbReference type="InterPro" id="IPR051317">
    <property type="entry name" value="Gfo/Idh/MocA_oxidoreduct"/>
</dbReference>
<name>Q01XL2_SOLUE</name>
<evidence type="ECO:0000313" key="5">
    <source>
        <dbReference type="EMBL" id="ABJ85603.1"/>
    </source>
</evidence>
<dbReference type="Pfam" id="PF01408">
    <property type="entry name" value="GFO_IDH_MocA"/>
    <property type="match status" value="1"/>
</dbReference>
<comment type="similarity">
    <text evidence="1">Belongs to the Gfo/Idh/MocA family.</text>
</comment>
<dbReference type="SUPFAM" id="SSF51735">
    <property type="entry name" value="NAD(P)-binding Rossmann-fold domains"/>
    <property type="match status" value="1"/>
</dbReference>
<dbReference type="GO" id="GO:0000166">
    <property type="term" value="F:nucleotide binding"/>
    <property type="evidence" value="ECO:0007669"/>
    <property type="project" value="InterPro"/>
</dbReference>
<dbReference type="STRING" id="234267.Acid_4644"/>
<dbReference type="KEGG" id="sus:Acid_4644"/>
<evidence type="ECO:0000256" key="1">
    <source>
        <dbReference type="ARBA" id="ARBA00010928"/>
    </source>
</evidence>
<dbReference type="InterPro" id="IPR055170">
    <property type="entry name" value="GFO_IDH_MocA-like_dom"/>
</dbReference>
<dbReference type="InterPro" id="IPR036291">
    <property type="entry name" value="NAD(P)-bd_dom_sf"/>
</dbReference>
<dbReference type="GO" id="GO:0016491">
    <property type="term" value="F:oxidoreductase activity"/>
    <property type="evidence" value="ECO:0007669"/>
    <property type="project" value="UniProtKB-KW"/>
</dbReference>
<dbReference type="OrthoDB" id="9815825at2"/>
<dbReference type="InterPro" id="IPR000683">
    <property type="entry name" value="Gfo/Idh/MocA-like_OxRdtase_N"/>
</dbReference>
<evidence type="ECO:0000259" key="3">
    <source>
        <dbReference type="Pfam" id="PF01408"/>
    </source>
</evidence>
<keyword evidence="2" id="KW-0560">Oxidoreductase</keyword>
<dbReference type="AlphaFoldDB" id="Q01XL2"/>
<organism evidence="5">
    <name type="scientific">Solibacter usitatus (strain Ellin6076)</name>
    <dbReference type="NCBI Taxonomy" id="234267"/>
    <lineage>
        <taxon>Bacteria</taxon>
        <taxon>Pseudomonadati</taxon>
        <taxon>Acidobacteriota</taxon>
        <taxon>Terriglobia</taxon>
        <taxon>Bryobacterales</taxon>
        <taxon>Solibacteraceae</taxon>
        <taxon>Candidatus Solibacter</taxon>
    </lineage>
</organism>
<dbReference type="EMBL" id="CP000473">
    <property type="protein sequence ID" value="ABJ85603.1"/>
    <property type="molecule type" value="Genomic_DNA"/>
</dbReference>
<dbReference type="PANTHER" id="PTHR43708:SF5">
    <property type="entry name" value="CONSERVED EXPRESSED OXIDOREDUCTASE (EUROFUNG)-RELATED"/>
    <property type="match status" value="1"/>
</dbReference>